<gene>
    <name evidence="2" type="ORF">EIN_252470</name>
</gene>
<keyword evidence="1" id="KW-0732">Signal</keyword>
<evidence type="ECO:0000313" key="2">
    <source>
        <dbReference type="EMBL" id="ELP95023.1"/>
    </source>
</evidence>
<dbReference type="AlphaFoldDB" id="A0A0A1UEX9"/>
<feature type="signal peptide" evidence="1">
    <location>
        <begin position="1"/>
        <end position="17"/>
    </location>
</feature>
<dbReference type="EMBL" id="KB206169">
    <property type="protein sequence ID" value="ELP95023.1"/>
    <property type="molecule type" value="Genomic_DNA"/>
</dbReference>
<evidence type="ECO:0008006" key="4">
    <source>
        <dbReference type="Google" id="ProtNLM"/>
    </source>
</evidence>
<evidence type="ECO:0000256" key="1">
    <source>
        <dbReference type="SAM" id="SignalP"/>
    </source>
</evidence>
<proteinExistence type="predicted"/>
<dbReference type="KEGG" id="eiv:EIN_252470"/>
<accession>A0A0A1UEX9</accession>
<dbReference type="OMA" id="KTFQVER"/>
<feature type="chain" id="PRO_5001980500" description="LytTR family transcriptional regulator" evidence="1">
    <location>
        <begin position="18"/>
        <end position="178"/>
    </location>
</feature>
<evidence type="ECO:0000313" key="3">
    <source>
        <dbReference type="Proteomes" id="UP000014680"/>
    </source>
</evidence>
<protein>
    <recommendedName>
        <fullName evidence="4">LytTR family transcriptional regulator</fullName>
    </recommendedName>
</protein>
<dbReference type="RefSeq" id="XP_004261794.1">
    <property type="nucleotide sequence ID" value="XM_004261746.1"/>
</dbReference>
<keyword evidence="3" id="KW-1185">Reference proteome</keyword>
<dbReference type="GeneID" id="14893813"/>
<reference evidence="2 3" key="1">
    <citation type="submission" date="2012-10" db="EMBL/GenBank/DDBJ databases">
        <authorList>
            <person name="Zafar N."/>
            <person name="Inman J."/>
            <person name="Hall N."/>
            <person name="Lorenzi H."/>
            <person name="Caler E."/>
        </authorList>
    </citation>
    <scope>NUCLEOTIDE SEQUENCE [LARGE SCALE GENOMIC DNA]</scope>
    <source>
        <strain evidence="2 3">IP1</strain>
    </source>
</reference>
<dbReference type="VEuPathDB" id="AmoebaDB:EIN_252470"/>
<sequence>MVFQQALLIALANQFCGFTIETPTKMAQITETLPNIIKMQAENDLVDVIGLAETQAKQLLQATKHTQISVKEKSLQRRIKKNITYFTQNLLIDFCIEHGYFFNSIYSKKSQKTFQVERVQEIFFGSTFLMRKNTIQSVGGCVNEYLLTISHGKTVFLRKNDDKIKEILEKNIPRMGFL</sequence>
<name>A0A0A1UEX9_ENTIV</name>
<organism evidence="2 3">
    <name type="scientific">Entamoeba invadens IP1</name>
    <dbReference type="NCBI Taxonomy" id="370355"/>
    <lineage>
        <taxon>Eukaryota</taxon>
        <taxon>Amoebozoa</taxon>
        <taxon>Evosea</taxon>
        <taxon>Archamoebae</taxon>
        <taxon>Mastigamoebida</taxon>
        <taxon>Entamoebidae</taxon>
        <taxon>Entamoeba</taxon>
    </lineage>
</organism>
<dbReference type="OrthoDB" id="25891at2759"/>
<dbReference type="Proteomes" id="UP000014680">
    <property type="component" value="Unassembled WGS sequence"/>
</dbReference>